<accession>A0A0A8Z799</accession>
<reference evidence="2" key="2">
    <citation type="journal article" date="2015" name="Data Brief">
        <title>Shoot transcriptome of the giant reed, Arundo donax.</title>
        <authorList>
            <person name="Barrero R.A."/>
            <person name="Guerrero F.D."/>
            <person name="Moolhuijzen P."/>
            <person name="Goolsby J.A."/>
            <person name="Tidwell J."/>
            <person name="Bellgard S.E."/>
            <person name="Bellgard M.I."/>
        </authorList>
    </citation>
    <scope>NUCLEOTIDE SEQUENCE</scope>
    <source>
        <tissue evidence="2">Shoot tissue taken approximately 20 cm above the soil surface</tissue>
    </source>
</reference>
<evidence type="ECO:0000313" key="2">
    <source>
        <dbReference type="EMBL" id="JAD35299.1"/>
    </source>
</evidence>
<sequence>MRSSLTKVSHRVIYVYILFRFLLVLFCMNSDWFFQYKQGELLWSKIGCYF</sequence>
<dbReference type="AlphaFoldDB" id="A0A0A8Z799"/>
<reference evidence="2" key="1">
    <citation type="submission" date="2014-09" db="EMBL/GenBank/DDBJ databases">
        <authorList>
            <person name="Magalhaes I.L.F."/>
            <person name="Oliveira U."/>
            <person name="Santos F.R."/>
            <person name="Vidigal T.H.D.A."/>
            <person name="Brescovit A.D."/>
            <person name="Santos A.J."/>
        </authorList>
    </citation>
    <scope>NUCLEOTIDE SEQUENCE</scope>
    <source>
        <tissue evidence="2">Shoot tissue taken approximately 20 cm above the soil surface</tissue>
    </source>
</reference>
<keyword evidence="1" id="KW-0812">Transmembrane</keyword>
<keyword evidence="1" id="KW-1133">Transmembrane helix</keyword>
<feature type="transmembrane region" description="Helical" evidence="1">
    <location>
        <begin position="12"/>
        <end position="34"/>
    </location>
</feature>
<dbReference type="EMBL" id="GBRH01262596">
    <property type="protein sequence ID" value="JAD35299.1"/>
    <property type="molecule type" value="Transcribed_RNA"/>
</dbReference>
<proteinExistence type="predicted"/>
<evidence type="ECO:0000256" key="1">
    <source>
        <dbReference type="SAM" id="Phobius"/>
    </source>
</evidence>
<organism evidence="2">
    <name type="scientific">Arundo donax</name>
    <name type="common">Giant reed</name>
    <name type="synonym">Donax arundinaceus</name>
    <dbReference type="NCBI Taxonomy" id="35708"/>
    <lineage>
        <taxon>Eukaryota</taxon>
        <taxon>Viridiplantae</taxon>
        <taxon>Streptophyta</taxon>
        <taxon>Embryophyta</taxon>
        <taxon>Tracheophyta</taxon>
        <taxon>Spermatophyta</taxon>
        <taxon>Magnoliopsida</taxon>
        <taxon>Liliopsida</taxon>
        <taxon>Poales</taxon>
        <taxon>Poaceae</taxon>
        <taxon>PACMAD clade</taxon>
        <taxon>Arundinoideae</taxon>
        <taxon>Arundineae</taxon>
        <taxon>Arundo</taxon>
    </lineage>
</organism>
<keyword evidence="1" id="KW-0472">Membrane</keyword>
<protein>
    <submittedName>
        <fullName evidence="2">Uncharacterized protein</fullName>
    </submittedName>
</protein>
<name>A0A0A8Z799_ARUDO</name>